<feature type="signal peptide" evidence="4">
    <location>
        <begin position="1"/>
        <end position="20"/>
    </location>
</feature>
<accession>A0A0R1QL16</accession>
<dbReference type="GO" id="GO:0004040">
    <property type="term" value="F:amidase activity"/>
    <property type="evidence" value="ECO:0007669"/>
    <property type="project" value="InterPro"/>
</dbReference>
<dbReference type="PATRIC" id="fig|1423770.3.peg.1494"/>
<dbReference type="Proteomes" id="UP000050872">
    <property type="component" value="Unassembled WGS sequence"/>
</dbReference>
<dbReference type="AlphaFoldDB" id="A0A0R1QL16"/>
<dbReference type="Gene3D" id="1.10.530.10">
    <property type="match status" value="1"/>
</dbReference>
<protein>
    <recommendedName>
        <fullName evidence="5">Mannosyl-glycoprotein endo-beta-N-acetylglucosamidase-like domain-containing protein</fullName>
    </recommendedName>
</protein>
<organism evidence="6 7">
    <name type="scientific">Companilactobacillus mindensis DSM 14500</name>
    <dbReference type="NCBI Taxonomy" id="1423770"/>
    <lineage>
        <taxon>Bacteria</taxon>
        <taxon>Bacillati</taxon>
        <taxon>Bacillota</taxon>
        <taxon>Bacilli</taxon>
        <taxon>Lactobacillales</taxon>
        <taxon>Lactobacillaceae</taxon>
        <taxon>Companilactobacillus</taxon>
    </lineage>
</organism>
<evidence type="ECO:0000256" key="1">
    <source>
        <dbReference type="ARBA" id="ARBA00010266"/>
    </source>
</evidence>
<feature type="region of interest" description="Disordered" evidence="3">
    <location>
        <begin position="30"/>
        <end position="58"/>
    </location>
</feature>
<evidence type="ECO:0000313" key="6">
    <source>
        <dbReference type="EMBL" id="KRL42805.1"/>
    </source>
</evidence>
<feature type="compositionally biased region" description="Low complexity" evidence="3">
    <location>
        <begin position="30"/>
        <end position="42"/>
    </location>
</feature>
<feature type="chain" id="PRO_5038792169" description="Mannosyl-glycoprotein endo-beta-N-acetylglucosamidase-like domain-containing protein" evidence="4">
    <location>
        <begin position="21"/>
        <end position="337"/>
    </location>
</feature>
<dbReference type="PRINTS" id="PR01002">
    <property type="entry name" value="FLGFLGJ"/>
</dbReference>
<keyword evidence="2" id="KW-0378">Hydrolase</keyword>
<comment type="caution">
    <text evidence="6">The sequence shown here is derived from an EMBL/GenBank/DDBJ whole genome shotgun (WGS) entry which is preliminary data.</text>
</comment>
<sequence>MSKKTLLTSALVLSTLAATAAPSVVSAATTNDADSATSQTSTEQVSNKSQDNKSNIIAGSDVKKADTTVANSATVQAASETSATASNTTAIIQAASGITSAQQQAFLNSAVPMARKAANQYGVYTSVMLAQAILESAWGTSTLATQGHNLFGIKGDYNGSYVTMPTAEWSASAGWYTINANFRKYPSYYESFADNGNKLRNGVSWNSSYYSGTWKENTSSYKDATAWLQGRYATAPNYASSLNNLIQTYNLTQYDNASGSAETNGSSQTNNHSITVNNPNASYVRLVSFNSDGSTSLIGNRALANNTPWYTDQTRTYNGHTYYRVATTEWVEDTYLA</sequence>
<dbReference type="PANTHER" id="PTHR33308:SF9">
    <property type="entry name" value="PEPTIDOGLYCAN HYDROLASE FLGJ"/>
    <property type="match status" value="1"/>
</dbReference>
<evidence type="ECO:0000313" key="7">
    <source>
        <dbReference type="Proteomes" id="UP000050872"/>
    </source>
</evidence>
<keyword evidence="4" id="KW-0732">Signal</keyword>
<dbReference type="Gene3D" id="4.10.80.30">
    <property type="entry name" value="DNA polymerase, domain 6"/>
    <property type="match status" value="1"/>
</dbReference>
<dbReference type="InterPro" id="IPR051056">
    <property type="entry name" value="Glycosyl_Hydrolase_73"/>
</dbReference>
<reference evidence="6 7" key="1">
    <citation type="journal article" date="2015" name="Genome Announc.">
        <title>Expanding the biotechnology potential of lactobacilli through comparative genomics of 213 strains and associated genera.</title>
        <authorList>
            <person name="Sun Z."/>
            <person name="Harris H.M."/>
            <person name="McCann A."/>
            <person name="Guo C."/>
            <person name="Argimon S."/>
            <person name="Zhang W."/>
            <person name="Yang X."/>
            <person name="Jeffery I.B."/>
            <person name="Cooney J.C."/>
            <person name="Kagawa T.F."/>
            <person name="Liu W."/>
            <person name="Song Y."/>
            <person name="Salvetti E."/>
            <person name="Wrobel A."/>
            <person name="Rasinkangas P."/>
            <person name="Parkhill J."/>
            <person name="Rea M.C."/>
            <person name="O'Sullivan O."/>
            <person name="Ritari J."/>
            <person name="Douillard F.P."/>
            <person name="Paul Ross R."/>
            <person name="Yang R."/>
            <person name="Briner A.E."/>
            <person name="Felis G.E."/>
            <person name="de Vos W.M."/>
            <person name="Barrangou R."/>
            <person name="Klaenhammer T.R."/>
            <person name="Caufield P.W."/>
            <person name="Cui Y."/>
            <person name="Zhang H."/>
            <person name="O'Toole P.W."/>
        </authorList>
    </citation>
    <scope>NUCLEOTIDE SEQUENCE [LARGE SCALE GENOMIC DNA]</scope>
    <source>
        <strain evidence="6 7">DSM 14500</strain>
    </source>
</reference>
<feature type="compositionally biased region" description="Polar residues" evidence="3">
    <location>
        <begin position="43"/>
        <end position="57"/>
    </location>
</feature>
<dbReference type="OrthoDB" id="2155627at2"/>
<dbReference type="STRING" id="1423770.FD29_GL001455"/>
<dbReference type="SMART" id="SM00047">
    <property type="entry name" value="LYZ2"/>
    <property type="match status" value="1"/>
</dbReference>
<evidence type="ECO:0000256" key="3">
    <source>
        <dbReference type="SAM" id="MobiDB-lite"/>
    </source>
</evidence>
<keyword evidence="7" id="KW-1185">Reference proteome</keyword>
<evidence type="ECO:0000256" key="4">
    <source>
        <dbReference type="SAM" id="SignalP"/>
    </source>
</evidence>
<evidence type="ECO:0000256" key="2">
    <source>
        <dbReference type="ARBA" id="ARBA00022801"/>
    </source>
</evidence>
<dbReference type="RefSeq" id="WP_057888758.1">
    <property type="nucleotide sequence ID" value="NZ_AZEZ01000099.1"/>
</dbReference>
<dbReference type="EMBL" id="AZEZ01000099">
    <property type="protein sequence ID" value="KRL42805.1"/>
    <property type="molecule type" value="Genomic_DNA"/>
</dbReference>
<feature type="domain" description="Mannosyl-glycoprotein endo-beta-N-acetylglucosamidase-like" evidence="5">
    <location>
        <begin position="93"/>
        <end position="255"/>
    </location>
</feature>
<gene>
    <name evidence="6" type="ORF">FD29_GL001455</name>
</gene>
<dbReference type="Pfam" id="PF01832">
    <property type="entry name" value="Glucosaminidase"/>
    <property type="match status" value="1"/>
</dbReference>
<proteinExistence type="inferred from homology"/>
<dbReference type="InterPro" id="IPR002901">
    <property type="entry name" value="MGlyc_endo_b_GlcNAc-like_dom"/>
</dbReference>
<comment type="similarity">
    <text evidence="1">Belongs to the glycosyl hydrolase 73 family.</text>
</comment>
<dbReference type="PANTHER" id="PTHR33308">
    <property type="entry name" value="PEPTIDOGLYCAN HYDROLASE FLGJ"/>
    <property type="match status" value="1"/>
</dbReference>
<name>A0A0R1QL16_9LACO</name>
<evidence type="ECO:0000259" key="5">
    <source>
        <dbReference type="SMART" id="SM00047"/>
    </source>
</evidence>